<accession>A0A1H8BR32</accession>
<protein>
    <recommendedName>
        <fullName evidence="5">5'-deoxynucleotidase</fullName>
        <ecNumber evidence="5">3.1.3.89</ecNumber>
    </recommendedName>
</protein>
<keyword evidence="6" id="KW-0479">Metal-binding</keyword>
<reference evidence="9 10" key="1">
    <citation type="submission" date="2016-10" db="EMBL/GenBank/DDBJ databases">
        <authorList>
            <person name="de Groot N.N."/>
        </authorList>
    </citation>
    <scope>NUCLEOTIDE SEQUENCE [LARGE SCALE GENOMIC DNA]</scope>
    <source>
        <strain evidence="9 10">CGMCC 1.5070</strain>
    </source>
</reference>
<dbReference type="Pfam" id="PF12917">
    <property type="entry name" value="YfbR-like"/>
    <property type="match status" value="1"/>
</dbReference>
<keyword evidence="7" id="KW-0378">Hydrolase</keyword>
<evidence type="ECO:0000256" key="6">
    <source>
        <dbReference type="ARBA" id="ARBA00022723"/>
    </source>
</evidence>
<comment type="cofactor">
    <cofactor evidence="2">
        <name>Mn(2+)</name>
        <dbReference type="ChEBI" id="CHEBI:29035"/>
    </cofactor>
</comment>
<comment type="cofactor">
    <cofactor evidence="3">
        <name>Co(2+)</name>
        <dbReference type="ChEBI" id="CHEBI:48828"/>
    </cofactor>
</comment>
<dbReference type="PROSITE" id="PS51831">
    <property type="entry name" value="HD"/>
    <property type="match status" value="1"/>
</dbReference>
<dbReference type="InterPro" id="IPR039356">
    <property type="entry name" value="YfbR/HDDC2"/>
</dbReference>
<dbReference type="GO" id="GO:0046872">
    <property type="term" value="F:metal ion binding"/>
    <property type="evidence" value="ECO:0007669"/>
    <property type="project" value="UniProtKB-KW"/>
</dbReference>
<dbReference type="PANTHER" id="PTHR11845">
    <property type="entry name" value="5'-DEOXYNUCLEOTIDASE HDDC2"/>
    <property type="match status" value="1"/>
</dbReference>
<dbReference type="NCBIfam" id="NF003009">
    <property type="entry name" value="PRK03826.1"/>
    <property type="match status" value="1"/>
</dbReference>
<dbReference type="EC" id="3.1.3.89" evidence="5"/>
<dbReference type="Proteomes" id="UP000199158">
    <property type="component" value="Unassembled WGS sequence"/>
</dbReference>
<dbReference type="STRING" id="474960.SAMN05216180_2020"/>
<evidence type="ECO:0000256" key="4">
    <source>
        <dbReference type="ARBA" id="ARBA00011738"/>
    </source>
</evidence>
<comment type="subunit">
    <text evidence="4">Homodimer.</text>
</comment>
<dbReference type="InterPro" id="IPR003607">
    <property type="entry name" value="HD/PDEase_dom"/>
</dbReference>
<feature type="domain" description="HD" evidence="8">
    <location>
        <begin position="30"/>
        <end position="142"/>
    </location>
</feature>
<dbReference type="SMART" id="SM00471">
    <property type="entry name" value="HDc"/>
    <property type="match status" value="1"/>
</dbReference>
<dbReference type="RefSeq" id="WP_092754125.1">
    <property type="nucleotide sequence ID" value="NZ_FOCG01000001.1"/>
</dbReference>
<name>A0A1H8BR32_9FIRM</name>
<evidence type="ECO:0000313" key="9">
    <source>
        <dbReference type="EMBL" id="SEM84584.1"/>
    </source>
</evidence>
<evidence type="ECO:0000313" key="10">
    <source>
        <dbReference type="Proteomes" id="UP000199158"/>
    </source>
</evidence>
<dbReference type="InterPro" id="IPR006674">
    <property type="entry name" value="HD_domain"/>
</dbReference>
<dbReference type="CDD" id="cd00077">
    <property type="entry name" value="HDc"/>
    <property type="match status" value="1"/>
</dbReference>
<evidence type="ECO:0000256" key="3">
    <source>
        <dbReference type="ARBA" id="ARBA00001941"/>
    </source>
</evidence>
<dbReference type="PANTHER" id="PTHR11845:SF13">
    <property type="entry name" value="5'-DEOXYNUCLEOTIDASE HDDC2"/>
    <property type="match status" value="1"/>
</dbReference>
<dbReference type="AlphaFoldDB" id="A0A1H8BR32"/>
<dbReference type="EMBL" id="FOCG01000001">
    <property type="protein sequence ID" value="SEM84584.1"/>
    <property type="molecule type" value="Genomic_DNA"/>
</dbReference>
<evidence type="ECO:0000256" key="2">
    <source>
        <dbReference type="ARBA" id="ARBA00001936"/>
    </source>
</evidence>
<comment type="catalytic activity">
    <reaction evidence="1">
        <text>a 2'-deoxyribonucleoside 5'-phosphate + H2O = a 2'-deoxyribonucleoside + phosphate</text>
        <dbReference type="Rhea" id="RHEA:36167"/>
        <dbReference type="ChEBI" id="CHEBI:15377"/>
        <dbReference type="ChEBI" id="CHEBI:18274"/>
        <dbReference type="ChEBI" id="CHEBI:43474"/>
        <dbReference type="ChEBI" id="CHEBI:65317"/>
        <dbReference type="EC" id="3.1.3.89"/>
    </reaction>
</comment>
<evidence type="ECO:0000259" key="8">
    <source>
        <dbReference type="PROSITE" id="PS51831"/>
    </source>
</evidence>
<dbReference type="Gene3D" id="1.10.3210.10">
    <property type="entry name" value="Hypothetical protein af1432"/>
    <property type="match status" value="1"/>
</dbReference>
<evidence type="ECO:0000256" key="7">
    <source>
        <dbReference type="ARBA" id="ARBA00022801"/>
    </source>
</evidence>
<dbReference type="SUPFAM" id="SSF109604">
    <property type="entry name" value="HD-domain/PDEase-like"/>
    <property type="match status" value="1"/>
</dbReference>
<dbReference type="GO" id="GO:0002953">
    <property type="term" value="F:5'-deoxynucleotidase activity"/>
    <property type="evidence" value="ECO:0007669"/>
    <property type="project" value="UniProtKB-EC"/>
</dbReference>
<evidence type="ECO:0000256" key="5">
    <source>
        <dbReference type="ARBA" id="ARBA00012964"/>
    </source>
</evidence>
<dbReference type="OrthoDB" id="9812744at2"/>
<evidence type="ECO:0000256" key="1">
    <source>
        <dbReference type="ARBA" id="ARBA00001638"/>
    </source>
</evidence>
<proteinExistence type="predicted"/>
<keyword evidence="10" id="KW-1185">Reference proteome</keyword>
<sequence>MGSNSFYAMLSRMKYIGRWGLMRCTREENLAEHSLEVATLTHALAAIGNRRLGKNYDAGKLVLCALYHDCSEIMTGDMPTPIKYHNPQIRDSYKEIEHTSNRKLLAMLPDDLRADYESYFEAGFLDEEETKIVKAADKLSALLKCVEEENAGNREFRKARHTTEQAIRDMNLPEADIFLNEFFDSYGLTLDEL</sequence>
<organism evidence="9 10">
    <name type="scientific">Hydrogenoanaerobacterium saccharovorans</name>
    <dbReference type="NCBI Taxonomy" id="474960"/>
    <lineage>
        <taxon>Bacteria</taxon>
        <taxon>Bacillati</taxon>
        <taxon>Bacillota</taxon>
        <taxon>Clostridia</taxon>
        <taxon>Eubacteriales</taxon>
        <taxon>Oscillospiraceae</taxon>
        <taxon>Hydrogenoanaerobacterium</taxon>
    </lineage>
</organism>
<gene>
    <name evidence="9" type="ORF">SAMN05216180_2020</name>
</gene>
<dbReference type="GO" id="GO:0005737">
    <property type="term" value="C:cytoplasm"/>
    <property type="evidence" value="ECO:0007669"/>
    <property type="project" value="TreeGrafter"/>
</dbReference>